<evidence type="ECO:0008006" key="5">
    <source>
        <dbReference type="Google" id="ProtNLM"/>
    </source>
</evidence>
<comment type="caution">
    <text evidence="3">The sequence shown here is derived from an EMBL/GenBank/DDBJ whole genome shotgun (WGS) entry which is preliminary data.</text>
</comment>
<proteinExistence type="predicted"/>
<accession>A0A7W9EPQ2</accession>
<reference evidence="3 4" key="1">
    <citation type="submission" date="2020-08" db="EMBL/GenBank/DDBJ databases">
        <title>Genomic Encyclopedia of Type Strains, Phase IV (KMG-IV): sequencing the most valuable type-strain genomes for metagenomic binning, comparative biology and taxonomic classification.</title>
        <authorList>
            <person name="Goeker M."/>
        </authorList>
    </citation>
    <scope>NUCLEOTIDE SEQUENCE [LARGE SCALE GENOMIC DNA]</scope>
    <source>
        <strain evidence="3 4">DSM 26944</strain>
    </source>
</reference>
<dbReference type="InterPro" id="IPR041223">
    <property type="entry name" value="ApeA_NTD"/>
</dbReference>
<gene>
    <name evidence="3" type="ORF">FHS76_004317</name>
</gene>
<feature type="domain" description="Apea-like HEPN" evidence="1">
    <location>
        <begin position="304"/>
        <end position="439"/>
    </location>
</feature>
<organism evidence="3 4">
    <name type="scientific">Brucella daejeonensis</name>
    <dbReference type="NCBI Taxonomy" id="659015"/>
    <lineage>
        <taxon>Bacteria</taxon>
        <taxon>Pseudomonadati</taxon>
        <taxon>Pseudomonadota</taxon>
        <taxon>Alphaproteobacteria</taxon>
        <taxon>Hyphomicrobiales</taxon>
        <taxon>Brucellaceae</taxon>
        <taxon>Brucella/Ochrobactrum group</taxon>
        <taxon>Brucella</taxon>
    </lineage>
</organism>
<dbReference type="RefSeq" id="WP_183657814.1">
    <property type="nucleotide sequence ID" value="NZ_JACIJG010000029.1"/>
</dbReference>
<sequence length="479" mass="54370">MAGKRDLLTRVEFTGYWWIDAESERNVAGVFTYDPQEGCTLALHGDLWEQPDGEIPPILRGLSSSGDKITLLNCLVLRNKLRSGSFNVVELACHIALIGNYYPDESLMFRKSSVRFTNLDDWIFARYVEMKPRKNGDLVFSVKRGRQATLKCSAGGYEARLIGEFRANANSLGAEVSAGTELYVVAKKPQELAWHLSEIESINDLASLVFAAPTFLLSVSMYGETKRSERFGSQTEKVSAFFYRDGLRPPARSVYPLIALKRLQIVSPDILSVWREASDRFREVIDLVILILGQHHKTVGAGFLLSMQAFEAFDRLVHPEQLVSDDDFKVVSDAMIRAIPPGTQIRLRDKMKAAIQYANEPSLRNRLTSLHKRIAEQYAPEALGFKKSSLELLVKTRNYLTHYPEALKPFILSEDKMAEETDRMCLIILLSIFDELRVSPLEILRAVFLHNRFRRFVGELEESILKKQQESGGSQEQKR</sequence>
<dbReference type="Proteomes" id="UP000555546">
    <property type="component" value="Unassembled WGS sequence"/>
</dbReference>
<dbReference type="Pfam" id="PF18862">
    <property type="entry name" value="ApeA_NTD1"/>
    <property type="match status" value="1"/>
</dbReference>
<evidence type="ECO:0000313" key="3">
    <source>
        <dbReference type="EMBL" id="MBB5704400.1"/>
    </source>
</evidence>
<dbReference type="AlphaFoldDB" id="A0A7W9EPQ2"/>
<protein>
    <recommendedName>
        <fullName evidence="5">ApeA N-terminal domain-containing protein</fullName>
    </recommendedName>
</protein>
<dbReference type="Pfam" id="PF18739">
    <property type="entry name" value="HEPN_Apea"/>
    <property type="match status" value="1"/>
</dbReference>
<dbReference type="InterPro" id="IPR041229">
    <property type="entry name" value="HEPN_Apea"/>
</dbReference>
<evidence type="ECO:0000259" key="2">
    <source>
        <dbReference type="Pfam" id="PF18862"/>
    </source>
</evidence>
<feature type="domain" description="ApeA N-terminal" evidence="2">
    <location>
        <begin position="12"/>
        <end position="272"/>
    </location>
</feature>
<evidence type="ECO:0000313" key="4">
    <source>
        <dbReference type="Proteomes" id="UP000555546"/>
    </source>
</evidence>
<name>A0A7W9EPQ2_9HYPH</name>
<keyword evidence="4" id="KW-1185">Reference proteome</keyword>
<evidence type="ECO:0000259" key="1">
    <source>
        <dbReference type="Pfam" id="PF18739"/>
    </source>
</evidence>
<dbReference type="EMBL" id="JACIJG010000029">
    <property type="protein sequence ID" value="MBB5704400.1"/>
    <property type="molecule type" value="Genomic_DNA"/>
</dbReference>